<name>A0A1H6PV06_YARLL</name>
<dbReference type="AlphaFoldDB" id="A0A1H6PV06"/>
<proteinExistence type="predicted"/>
<accession>A0A1H6PV06</accession>
<reference evidence="3 5" key="2">
    <citation type="submission" date="2018-07" db="EMBL/GenBank/DDBJ databases">
        <title>Draft Genome Assemblies for Five Robust Yarrowia lipolytica Strains Exhibiting High Lipid Production and Pentose Sugar Utilization and Sugar Alcohol Secretion from Undetoxified Lignocellulosic Biomass Hydrolysates.</title>
        <authorList>
            <consortium name="DOE Joint Genome Institute"/>
            <person name="Walker C."/>
            <person name="Ryu S."/>
            <person name="Na H."/>
            <person name="Zane M."/>
            <person name="LaButti K."/>
            <person name="Lipzen A."/>
            <person name="Haridas S."/>
            <person name="Barry K."/>
            <person name="Grigoriev I.V."/>
            <person name="Quarterman J."/>
            <person name="Slininger P."/>
            <person name="Dien B."/>
            <person name="Trinh C.T."/>
        </authorList>
    </citation>
    <scope>NUCLEOTIDE SEQUENCE [LARGE SCALE GENOMIC DNA]</scope>
    <source>
        <strain evidence="3 5">YB392</strain>
    </source>
</reference>
<dbReference type="KEGG" id="yli:2910862"/>
<evidence type="ECO:0000256" key="1">
    <source>
        <dbReference type="SAM" id="MobiDB-lite"/>
    </source>
</evidence>
<evidence type="ECO:0000313" key="2">
    <source>
        <dbReference type="EMBL" id="AOW03655.1"/>
    </source>
</evidence>
<dbReference type="RefSeq" id="XP_502473.1">
    <property type="nucleotide sequence ID" value="XM_502473.1"/>
</dbReference>
<dbReference type="Proteomes" id="UP000182444">
    <property type="component" value="Chromosome 1D"/>
</dbReference>
<sequence length="239" mass="26162">MYFFVKNTETPASTANSTILNLNDELTVPDPKLGLVATYARDGHGYRKEDDTDSEDVDALPKDEETGYDMQAELVSHQTSTIGNKTEAAPPSLWSSLAQLARMASGSTETQTPSIALEIGYPNVEDKKGYKLNLGLVKVALYTKSASGVGKPRSGKAARGLTSRSRDTSPVPGSNRWVVRMPQAVDATRLRVYPNGQVTGNYEYALKAFGLKIGVGLYRPVNAYRYRIDRYGVRRTESS</sequence>
<feature type="region of interest" description="Disordered" evidence="1">
    <location>
        <begin position="147"/>
        <end position="175"/>
    </location>
</feature>
<dbReference type="EMBL" id="CP017556">
    <property type="protein sequence ID" value="AOW03655.1"/>
    <property type="molecule type" value="Genomic_DNA"/>
</dbReference>
<evidence type="ECO:0000313" key="4">
    <source>
        <dbReference type="Proteomes" id="UP000182444"/>
    </source>
</evidence>
<evidence type="ECO:0000313" key="5">
    <source>
        <dbReference type="Proteomes" id="UP000256601"/>
    </source>
</evidence>
<dbReference type="VEuPathDB" id="FungiDB:YALI0_D06171g"/>
<dbReference type="OrthoDB" id="4089883at2759"/>
<dbReference type="EMBL" id="KZ859121">
    <property type="protein sequence ID" value="RDW23030.1"/>
    <property type="molecule type" value="Genomic_DNA"/>
</dbReference>
<dbReference type="GeneID" id="2910862"/>
<dbReference type="Proteomes" id="UP000256601">
    <property type="component" value="Unassembled WGS sequence"/>
</dbReference>
<evidence type="ECO:0000313" key="3">
    <source>
        <dbReference type="EMBL" id="RDW23030.1"/>
    </source>
</evidence>
<reference evidence="2 4" key="1">
    <citation type="journal article" date="2016" name="PLoS ONE">
        <title>Sequence Assembly of Yarrowia lipolytica Strain W29/CLIB89 Shows Transposable Element Diversity.</title>
        <authorList>
            <person name="Magnan C."/>
            <person name="Yu J."/>
            <person name="Chang I."/>
            <person name="Jahn E."/>
            <person name="Kanomata Y."/>
            <person name="Wu J."/>
            <person name="Zeller M."/>
            <person name="Oakes M."/>
            <person name="Baldi P."/>
            <person name="Sandmeyer S."/>
        </authorList>
    </citation>
    <scope>NUCLEOTIDE SEQUENCE [LARGE SCALE GENOMIC DNA]</scope>
    <source>
        <strain evidence="2">CLIB89</strain>
        <strain evidence="4">CLIB89(W29)</strain>
    </source>
</reference>
<organism evidence="2 4">
    <name type="scientific">Yarrowia lipolytica</name>
    <name type="common">Candida lipolytica</name>
    <dbReference type="NCBI Taxonomy" id="4952"/>
    <lineage>
        <taxon>Eukaryota</taxon>
        <taxon>Fungi</taxon>
        <taxon>Dikarya</taxon>
        <taxon>Ascomycota</taxon>
        <taxon>Saccharomycotina</taxon>
        <taxon>Dipodascomycetes</taxon>
        <taxon>Dipodascales</taxon>
        <taxon>Dipodascales incertae sedis</taxon>
        <taxon>Yarrowia</taxon>
    </lineage>
</organism>
<protein>
    <submittedName>
        <fullName evidence="2">Uncharacterized protein</fullName>
    </submittedName>
</protein>
<gene>
    <name evidence="3" type="ORF">B0I71DRAFT_136611</name>
    <name evidence="2" type="ORF">YALI1_D07888g</name>
</gene>
<dbReference type="VEuPathDB" id="FungiDB:YALI1_D07888g"/>